<dbReference type="InterPro" id="IPR002646">
    <property type="entry name" value="PolA_pol_head_dom"/>
</dbReference>
<protein>
    <submittedName>
        <fullName evidence="6">Putative nucleotidyltransferase activity protein</fullName>
    </submittedName>
</protein>
<comment type="similarity">
    <text evidence="1 4">Belongs to the tRNA nucleotidyltransferase/poly(A) polymerase family.</text>
</comment>
<dbReference type="GO" id="GO:0052929">
    <property type="term" value="F:ATP:3'-cytidine-cytidine-tRNA adenylyltransferase activity"/>
    <property type="evidence" value="ECO:0007669"/>
    <property type="project" value="TreeGrafter"/>
</dbReference>
<dbReference type="Pfam" id="PF01743">
    <property type="entry name" value="PolyA_pol"/>
    <property type="match status" value="1"/>
</dbReference>
<dbReference type="GO" id="GO:0001680">
    <property type="term" value="P:tRNA 3'-terminal CCA addition"/>
    <property type="evidence" value="ECO:0007669"/>
    <property type="project" value="UniProtKB-ARBA"/>
</dbReference>
<gene>
    <name evidence="6" type="ORF">EZS28_001851</name>
</gene>
<keyword evidence="2 4" id="KW-0808">Transferase</keyword>
<dbReference type="PANTHER" id="PTHR13734:SF5">
    <property type="entry name" value="CCA TRNA NUCLEOTIDYLTRANSFERASE, MITOCHONDRIAL"/>
    <property type="match status" value="1"/>
</dbReference>
<dbReference type="EMBL" id="SNRW01000209">
    <property type="protein sequence ID" value="KAA6402619.1"/>
    <property type="molecule type" value="Genomic_DNA"/>
</dbReference>
<keyword evidence="3 4" id="KW-0694">RNA-binding</keyword>
<dbReference type="OrthoDB" id="445712at2759"/>
<dbReference type="GO" id="GO:0052927">
    <property type="term" value="F:CC tRNA cytidylyltransferase activity"/>
    <property type="evidence" value="ECO:0007669"/>
    <property type="project" value="TreeGrafter"/>
</dbReference>
<dbReference type="AlphaFoldDB" id="A0A5J4X7W5"/>
<dbReference type="Gene3D" id="3.30.460.10">
    <property type="entry name" value="Beta Polymerase, domain 2"/>
    <property type="match status" value="1"/>
</dbReference>
<name>A0A5J4X7W5_9EUKA</name>
<evidence type="ECO:0000313" key="7">
    <source>
        <dbReference type="Proteomes" id="UP000324800"/>
    </source>
</evidence>
<dbReference type="PANTHER" id="PTHR13734">
    <property type="entry name" value="TRNA-NUCLEOTIDYLTRANSFERASE"/>
    <property type="match status" value="1"/>
</dbReference>
<evidence type="ECO:0000256" key="3">
    <source>
        <dbReference type="ARBA" id="ARBA00022884"/>
    </source>
</evidence>
<evidence type="ECO:0000256" key="1">
    <source>
        <dbReference type="ARBA" id="ARBA00007265"/>
    </source>
</evidence>
<dbReference type="Gene3D" id="1.10.3090.10">
    <property type="entry name" value="cca-adding enzyme, domain 2"/>
    <property type="match status" value="1"/>
</dbReference>
<dbReference type="GO" id="GO:0003723">
    <property type="term" value="F:RNA binding"/>
    <property type="evidence" value="ECO:0007669"/>
    <property type="project" value="UniProtKB-KW"/>
</dbReference>
<evidence type="ECO:0000313" key="6">
    <source>
        <dbReference type="EMBL" id="KAA6402619.1"/>
    </source>
</evidence>
<evidence type="ECO:0000256" key="2">
    <source>
        <dbReference type="ARBA" id="ARBA00022679"/>
    </source>
</evidence>
<dbReference type="SUPFAM" id="SSF81891">
    <property type="entry name" value="Poly A polymerase C-terminal region-like"/>
    <property type="match status" value="1"/>
</dbReference>
<accession>A0A5J4X7W5</accession>
<evidence type="ECO:0000256" key="4">
    <source>
        <dbReference type="RuleBase" id="RU003953"/>
    </source>
</evidence>
<reference evidence="6 7" key="1">
    <citation type="submission" date="2019-03" db="EMBL/GenBank/DDBJ databases">
        <title>Single cell metagenomics reveals metabolic interactions within the superorganism composed of flagellate Streblomastix strix and complex community of Bacteroidetes bacteria on its surface.</title>
        <authorList>
            <person name="Treitli S.C."/>
            <person name="Kolisko M."/>
            <person name="Husnik F."/>
            <person name="Keeling P."/>
            <person name="Hampl V."/>
        </authorList>
    </citation>
    <scope>NUCLEOTIDE SEQUENCE [LARGE SCALE GENOMIC DNA]</scope>
    <source>
        <strain evidence="6">ST1C</strain>
    </source>
</reference>
<dbReference type="InterPro" id="IPR043519">
    <property type="entry name" value="NT_sf"/>
</dbReference>
<comment type="caution">
    <text evidence="6">The sequence shown here is derived from an EMBL/GenBank/DDBJ whole genome shotgun (WGS) entry which is preliminary data.</text>
</comment>
<evidence type="ECO:0000259" key="5">
    <source>
        <dbReference type="Pfam" id="PF01743"/>
    </source>
</evidence>
<feature type="domain" description="Poly A polymerase head" evidence="5">
    <location>
        <begin position="53"/>
        <end position="192"/>
    </location>
</feature>
<dbReference type="Proteomes" id="UP000324800">
    <property type="component" value="Unassembled WGS sequence"/>
</dbReference>
<dbReference type="SUPFAM" id="SSF81301">
    <property type="entry name" value="Nucleotidyltransferase"/>
    <property type="match status" value="1"/>
</dbReference>
<organism evidence="6 7">
    <name type="scientific">Streblomastix strix</name>
    <dbReference type="NCBI Taxonomy" id="222440"/>
    <lineage>
        <taxon>Eukaryota</taxon>
        <taxon>Metamonada</taxon>
        <taxon>Preaxostyla</taxon>
        <taxon>Oxymonadida</taxon>
        <taxon>Streblomastigidae</taxon>
        <taxon>Streblomastix</taxon>
    </lineage>
</organism>
<sequence length="309" mass="35036">MSSLQSWRDLNIDEVNEKVNQICPLQSDLTDSEKIIFSVLRDAIKEKGLPIQLRIAGGWVRDKLLNIQSKDLDFTTDKLTGVEFANIILDFLKRNNRLDLAGRISVIKANPEKSKHLETAHMRLCGIDVDFVGLRKETYKQDSRCPIIEVGEAAEDALRRDLTINALFYNVTQKIVEDLTGKGLIDLKNRVARTPIDPIQTLTDDPLRALRVIRFSCRLSLAIDPQLSEGLKIDEIHKRILTLISRERIGEEMIGIFLRSGDDMHRMHAVDGLRLIAAHKLNDVIFPLGQEKWNEQEISIGICIADAPE</sequence>
<proteinExistence type="inferred from homology"/>
<dbReference type="CDD" id="cd05398">
    <property type="entry name" value="NT_ClassII-CCAase"/>
    <property type="match status" value="1"/>
</dbReference>